<reference evidence="7" key="1">
    <citation type="submission" date="2020-12" db="EMBL/GenBank/DDBJ databases">
        <authorList>
            <person name="Iha C."/>
        </authorList>
    </citation>
    <scope>NUCLEOTIDE SEQUENCE</scope>
</reference>
<dbReference type="SUPFAM" id="SSF52540">
    <property type="entry name" value="P-loop containing nucleoside triphosphate hydrolases"/>
    <property type="match status" value="1"/>
</dbReference>
<dbReference type="Pfam" id="PF00488">
    <property type="entry name" value="MutS_V"/>
    <property type="match status" value="1"/>
</dbReference>
<dbReference type="GO" id="GO:0030983">
    <property type="term" value="F:mismatched DNA binding"/>
    <property type="evidence" value="ECO:0007669"/>
    <property type="project" value="InterPro"/>
</dbReference>
<dbReference type="InterPro" id="IPR000305">
    <property type="entry name" value="GIY-YIG_endonuc"/>
</dbReference>
<comment type="caution">
    <text evidence="7">The sequence shown here is derived from an EMBL/GenBank/DDBJ whole genome shotgun (WGS) entry which is preliminary data.</text>
</comment>
<dbReference type="Gene3D" id="3.40.50.300">
    <property type="entry name" value="P-loop containing nucleotide triphosphate hydrolases"/>
    <property type="match status" value="1"/>
</dbReference>
<sequence>MGRHSDLVGWWSQCPALGQTIGGVARGWPVRYATRLRPLVAQRRGRGSRRGKSDGPRAGRAVRRTVPSMLASRVLRARLSTMLRGSAVEIELGGRAAWGARFRAFRTSELLRWRGMGAGLPNWAQQCAVIGSGRWGDHWIESPLRRKYAWTPPRKIFAAASRSQNYRLSPEDVSFWNKILSKVTLPNASQLVDQLDMTASPTGVVLAGRRRRPSCYDFFCKVKAQYPRHVVLCRIGEFYESLGVDAVLLVEHAGLNPMSPALGVPKAGCPVVNIRKTLESLVQQAGFSAVVCEEAPAASQYGRTTGKKDRYVSGVVTPSMPMYLHGLIDSVADELFNQAAPVLGVALTSLGFTVMDVTVDSRMVKVSDGLTEEAMWSRIYAQGVAPPLYVHSSISAVQTRRARQGTDLSEWEYRLRQIAPSQVGHIEIYTSPSPLDGLLMMVRRSQGLPPDVAFQVVSEQDRSRPMPLYLSTSSQLGITQTRGFPSLLDFVLPAEATGLVRGWMNKLLLMPPTDETAQQIHAACELLANLRCPIPSYGASMPSSKVVQLISAAQGNVGFFRNLRDLVNGVHETILAPELVPLAKAVTAVTEADTRLALSLESLEDACVTAIKAISGVVAPASSEGDVEVEAASGDMAVVSAFFAFNEGKFQGRVLDRCLKTELEAVREAQADVEGAVEEIFLPLRDHSRDTGNRRRDPIVAFDRDDNSVFLKIASPVLRKSEFVKNMALLHPFDRKSVVCQNRYSSERLELALSSYREACSAAEVAVRKGLISLAESLRPILSRLIGAAQFVTIMTALQGHVREACRRNWALPDISVRRVAEPGPMVVEEMWPYWLDGLSMRTVRNTFELSGMVMLTGPNMAGKSTVLRSVCAVALLGSCGLFIPATFAKIPYIDAFVLRTFASDSPIDGRSGFATEMWEMGYVLDDVSTKSLVLVDELGKGTEVHAGTAVAGAIFESIRDKGCMGIFATHLHFLFRLPLVETNIRYMKMETVKAEENEHGPGNGFERREPTWKIVPGKSTESLALQVAEDSGLPDKTIQRASQLLDILCTKSLTGVQQPRTTDRGGLEGMEQTMLGACRNHGDGAASWPQSVDPGAPQLQEADITGRLVNKTEANGGDSVSQPSAGAETLERGIQSLNRFRCSPAGQPADGEGERMHVWAGRRVSNVEEGLVMEVFEDCARKAWQALASTSSVSPQDGAANGTMEKAGGSAAECDSTLVSPSMAGSEGQVFKEGWEDGNHSWIQSFYVPPGHDPPPRLTNRACIYVVRWADEYLYVGETDDLQKRLRHHRRRRGSAVGKALEAWYICVPRVEGSKSMARAIEKETIRGLGERGWPLWSSKDGRNANFGVKE</sequence>
<evidence type="ECO:0000313" key="8">
    <source>
        <dbReference type="Proteomes" id="UP000708148"/>
    </source>
</evidence>
<evidence type="ECO:0000256" key="4">
    <source>
        <dbReference type="ARBA" id="ARBA00023125"/>
    </source>
</evidence>
<accession>A0A8S1JIT8</accession>
<dbReference type="PANTHER" id="PTHR48448:SF1">
    <property type="entry name" value="MUTL PROTEIN ISOFORM 1"/>
    <property type="match status" value="1"/>
</dbReference>
<dbReference type="Gene3D" id="3.40.1440.10">
    <property type="entry name" value="GIY-YIG endonuclease"/>
    <property type="match status" value="1"/>
</dbReference>
<dbReference type="GO" id="GO:0006298">
    <property type="term" value="P:mismatch repair"/>
    <property type="evidence" value="ECO:0007669"/>
    <property type="project" value="InterPro"/>
</dbReference>
<evidence type="ECO:0000256" key="3">
    <source>
        <dbReference type="ARBA" id="ARBA00022840"/>
    </source>
</evidence>
<gene>
    <name evidence="7" type="ORF">OSTQU699_LOCUS10542</name>
</gene>
<dbReference type="InterPro" id="IPR035901">
    <property type="entry name" value="GIY-YIG_endonuc_sf"/>
</dbReference>
<dbReference type="PROSITE" id="PS50164">
    <property type="entry name" value="GIY_YIG"/>
    <property type="match status" value="1"/>
</dbReference>
<dbReference type="SUPFAM" id="SSF55271">
    <property type="entry name" value="DNA repair protein MutS, domain I"/>
    <property type="match status" value="1"/>
</dbReference>
<name>A0A8S1JIT8_9CHLO</name>
<organism evidence="7 8">
    <name type="scientific">Ostreobium quekettii</name>
    <dbReference type="NCBI Taxonomy" id="121088"/>
    <lineage>
        <taxon>Eukaryota</taxon>
        <taxon>Viridiplantae</taxon>
        <taxon>Chlorophyta</taxon>
        <taxon>core chlorophytes</taxon>
        <taxon>Ulvophyceae</taxon>
        <taxon>TCBD clade</taxon>
        <taxon>Bryopsidales</taxon>
        <taxon>Ostreobineae</taxon>
        <taxon>Ostreobiaceae</taxon>
        <taxon>Ostreobium</taxon>
    </lineage>
</organism>
<keyword evidence="2" id="KW-0227">DNA damage</keyword>
<dbReference type="PROSITE" id="PS00486">
    <property type="entry name" value="DNA_MISMATCH_REPAIR_2"/>
    <property type="match status" value="1"/>
</dbReference>
<dbReference type="InterPro" id="IPR000432">
    <property type="entry name" value="DNA_mismatch_repair_MutS_C"/>
</dbReference>
<proteinExistence type="predicted"/>
<dbReference type="OrthoDB" id="10252754at2759"/>
<keyword evidence="8" id="KW-1185">Reference proteome</keyword>
<dbReference type="Gene3D" id="3.40.1170.10">
    <property type="entry name" value="DNA repair protein MutS, domain I"/>
    <property type="match status" value="1"/>
</dbReference>
<evidence type="ECO:0000259" key="6">
    <source>
        <dbReference type="PROSITE" id="PS50164"/>
    </source>
</evidence>
<dbReference type="EMBL" id="CAJHUC010003044">
    <property type="protein sequence ID" value="CAD7705187.1"/>
    <property type="molecule type" value="Genomic_DNA"/>
</dbReference>
<dbReference type="InterPro" id="IPR007695">
    <property type="entry name" value="DNA_mismatch_repair_MutS-lik_N"/>
</dbReference>
<feature type="region of interest" description="Disordered" evidence="5">
    <location>
        <begin position="42"/>
        <end position="61"/>
    </location>
</feature>
<keyword evidence="3" id="KW-0067">ATP-binding</keyword>
<dbReference type="Pfam" id="PF01541">
    <property type="entry name" value="GIY-YIG"/>
    <property type="match status" value="1"/>
</dbReference>
<evidence type="ECO:0000256" key="2">
    <source>
        <dbReference type="ARBA" id="ARBA00022763"/>
    </source>
</evidence>
<dbReference type="InterPro" id="IPR016151">
    <property type="entry name" value="DNA_mismatch_repair_MutS_N"/>
</dbReference>
<dbReference type="SMART" id="SM00534">
    <property type="entry name" value="MUTSac"/>
    <property type="match status" value="1"/>
</dbReference>
<dbReference type="SUPFAM" id="SSF82771">
    <property type="entry name" value="GIY-YIG endonuclease"/>
    <property type="match status" value="1"/>
</dbReference>
<dbReference type="Pfam" id="PF01624">
    <property type="entry name" value="MutS_I"/>
    <property type="match status" value="1"/>
</dbReference>
<dbReference type="PANTHER" id="PTHR48448">
    <property type="entry name" value="MUTL PROTEIN ISOFORM 1"/>
    <property type="match status" value="1"/>
</dbReference>
<evidence type="ECO:0000256" key="5">
    <source>
        <dbReference type="SAM" id="MobiDB-lite"/>
    </source>
</evidence>
<keyword evidence="4" id="KW-0238">DNA-binding</keyword>
<evidence type="ECO:0000256" key="1">
    <source>
        <dbReference type="ARBA" id="ARBA00022741"/>
    </source>
</evidence>
<dbReference type="Proteomes" id="UP000708148">
    <property type="component" value="Unassembled WGS sequence"/>
</dbReference>
<keyword evidence="1" id="KW-0547">Nucleotide-binding</keyword>
<dbReference type="InterPro" id="IPR027417">
    <property type="entry name" value="P-loop_NTPase"/>
</dbReference>
<evidence type="ECO:0000313" key="7">
    <source>
        <dbReference type="EMBL" id="CAD7705187.1"/>
    </source>
</evidence>
<dbReference type="GO" id="GO:0005524">
    <property type="term" value="F:ATP binding"/>
    <property type="evidence" value="ECO:0007669"/>
    <property type="project" value="UniProtKB-KW"/>
</dbReference>
<feature type="domain" description="GIY-YIG" evidence="6">
    <location>
        <begin position="1261"/>
        <end position="1336"/>
    </location>
</feature>
<dbReference type="InterPro" id="IPR053276">
    <property type="entry name" value="MtDNA_mismatch_repair_MutS"/>
</dbReference>
<protein>
    <recommendedName>
        <fullName evidence="6">GIY-YIG domain-containing protein</fullName>
    </recommendedName>
</protein>